<dbReference type="InterPro" id="IPR007493">
    <property type="entry name" value="DUF538"/>
</dbReference>
<reference evidence="1" key="1">
    <citation type="submission" date="2022-04" db="EMBL/GenBank/DDBJ databases">
        <title>Carnegiea gigantea Genome sequencing and assembly v2.</title>
        <authorList>
            <person name="Copetti D."/>
            <person name="Sanderson M.J."/>
            <person name="Burquez A."/>
            <person name="Wojciechowski M.F."/>
        </authorList>
    </citation>
    <scope>NUCLEOTIDE SEQUENCE</scope>
    <source>
        <strain evidence="1">SGP5-SGP5p</strain>
        <tissue evidence="1">Aerial part</tissue>
    </source>
</reference>
<keyword evidence="2" id="KW-1185">Reference proteome</keyword>
<name>A0A9Q1K2X1_9CARY</name>
<dbReference type="EMBL" id="JAKOGI010000410">
    <property type="protein sequence ID" value="KAJ8435475.1"/>
    <property type="molecule type" value="Genomic_DNA"/>
</dbReference>
<dbReference type="Gene3D" id="2.30.240.10">
    <property type="entry name" value="At5g01610-like"/>
    <property type="match status" value="1"/>
</dbReference>
<dbReference type="PANTHER" id="PTHR31676">
    <property type="entry name" value="T31J12.3 PROTEIN-RELATED"/>
    <property type="match status" value="1"/>
</dbReference>
<protein>
    <submittedName>
        <fullName evidence="1">Uncharacterized protein</fullName>
    </submittedName>
</protein>
<evidence type="ECO:0000313" key="2">
    <source>
        <dbReference type="Proteomes" id="UP001153076"/>
    </source>
</evidence>
<proteinExistence type="predicted"/>
<dbReference type="SUPFAM" id="SSF141562">
    <property type="entry name" value="At5g01610-like"/>
    <property type="match status" value="1"/>
</dbReference>
<dbReference type="AlphaFoldDB" id="A0A9Q1K2X1"/>
<dbReference type="InterPro" id="IPR036758">
    <property type="entry name" value="At5g01610-like"/>
</dbReference>
<gene>
    <name evidence="1" type="ORF">Cgig2_033214</name>
</gene>
<accession>A0A9Q1K2X1</accession>
<organism evidence="1 2">
    <name type="scientific">Carnegiea gigantea</name>
    <dbReference type="NCBI Taxonomy" id="171969"/>
    <lineage>
        <taxon>Eukaryota</taxon>
        <taxon>Viridiplantae</taxon>
        <taxon>Streptophyta</taxon>
        <taxon>Embryophyta</taxon>
        <taxon>Tracheophyta</taxon>
        <taxon>Spermatophyta</taxon>
        <taxon>Magnoliopsida</taxon>
        <taxon>eudicotyledons</taxon>
        <taxon>Gunneridae</taxon>
        <taxon>Pentapetalae</taxon>
        <taxon>Caryophyllales</taxon>
        <taxon>Cactineae</taxon>
        <taxon>Cactaceae</taxon>
        <taxon>Cactoideae</taxon>
        <taxon>Echinocereeae</taxon>
        <taxon>Carnegiea</taxon>
    </lineage>
</organism>
<evidence type="ECO:0000313" key="1">
    <source>
        <dbReference type="EMBL" id="KAJ8435475.1"/>
    </source>
</evidence>
<dbReference type="FunFam" id="2.30.240.10:FF:000002">
    <property type="entry name" value="Uncharacterized protein At3g07460"/>
    <property type="match status" value="1"/>
</dbReference>
<comment type="caution">
    <text evidence="1">The sequence shown here is derived from an EMBL/GenBank/DDBJ whole genome shotgun (WGS) entry which is preliminary data.</text>
</comment>
<dbReference type="OrthoDB" id="766568at2759"/>
<dbReference type="PANTHER" id="PTHR31676:SF151">
    <property type="entry name" value="DUF538 FAMILY PROTEIN"/>
    <property type="match status" value="1"/>
</dbReference>
<dbReference type="Pfam" id="PF04398">
    <property type="entry name" value="DUF538"/>
    <property type="match status" value="1"/>
</dbReference>
<sequence length="163" mass="18214">MVPLYIPLLHVSFLTIFLYFSLSLSSPTVHDLLRKKGLPAGLLPKEVKSFEYNDENGLLEVFLDAPCLAKFENRVLFESVIKANLSYGELMGVEGLTQEELFIWLPVKGITVDDPKSGIILFDVGMVHKQFSLSLFEDPPSCKPEQGTISYSARNDTGFGVQR</sequence>
<dbReference type="Proteomes" id="UP001153076">
    <property type="component" value="Unassembled WGS sequence"/>
</dbReference>